<organism evidence="1">
    <name type="scientific">Hyperionvirus sp</name>
    <dbReference type="NCBI Taxonomy" id="2487770"/>
    <lineage>
        <taxon>Viruses</taxon>
        <taxon>Varidnaviria</taxon>
        <taxon>Bamfordvirae</taxon>
        <taxon>Nucleocytoviricota</taxon>
        <taxon>Megaviricetes</taxon>
        <taxon>Imitervirales</taxon>
        <taxon>Mimiviridae</taxon>
        <taxon>Klosneuvirinae</taxon>
    </lineage>
</organism>
<protein>
    <submittedName>
        <fullName evidence="1">Uncharacterized protein</fullName>
    </submittedName>
</protein>
<name>A0A3G5AFH5_9VIRU</name>
<reference evidence="1" key="1">
    <citation type="submission" date="2018-10" db="EMBL/GenBank/DDBJ databases">
        <title>Hidden diversity of soil giant viruses.</title>
        <authorList>
            <person name="Schulz F."/>
            <person name="Alteio L."/>
            <person name="Goudeau D."/>
            <person name="Ryan E.M."/>
            <person name="Malmstrom R.R."/>
            <person name="Blanchard J."/>
            <person name="Woyke T."/>
        </authorList>
    </citation>
    <scope>NUCLEOTIDE SEQUENCE</scope>
    <source>
        <strain evidence="1">HYV1</strain>
    </source>
</reference>
<accession>A0A3G5AFH5</accession>
<evidence type="ECO:0000313" key="1">
    <source>
        <dbReference type="EMBL" id="AYV84129.1"/>
    </source>
</evidence>
<gene>
    <name evidence="1" type="ORF">Hyperionvirus18_5</name>
</gene>
<dbReference type="EMBL" id="MK072400">
    <property type="protein sequence ID" value="AYV84129.1"/>
    <property type="molecule type" value="Genomic_DNA"/>
</dbReference>
<proteinExistence type="predicted"/>
<sequence length="99" mass="11882">MTLVHKILRMGHNLLLHRANLSVDFQLTRTDPFSFNIIILLVNTRDFQFFCIDLNYRTLARLQWMFVELRFLLFVLPQETMWDFFLLETVGIISIYIGL</sequence>